<dbReference type="EMBL" id="JADFTS010000003">
    <property type="protein sequence ID" value="KAF9614169.1"/>
    <property type="molecule type" value="Genomic_DNA"/>
</dbReference>
<sequence length="93" mass="10654">MLIGIYSCLYFRFCILKFLINFQIAGKNEKNKRAYSVDVNEFDLVMQTTKAGTHDSESCQRQQSCLPLGGYRVVSCLHSRQLVLHQDSPSLSY</sequence>
<comment type="caution">
    <text evidence="1">The sequence shown here is derived from an EMBL/GenBank/DDBJ whole genome shotgun (WGS) entry which is preliminary data.</text>
</comment>
<dbReference type="AlphaFoldDB" id="A0A835M512"/>
<evidence type="ECO:0000313" key="2">
    <source>
        <dbReference type="Proteomes" id="UP000631114"/>
    </source>
</evidence>
<keyword evidence="2" id="KW-1185">Reference proteome</keyword>
<evidence type="ECO:0000313" key="1">
    <source>
        <dbReference type="EMBL" id="KAF9614169.1"/>
    </source>
</evidence>
<accession>A0A835M512</accession>
<organism evidence="1 2">
    <name type="scientific">Coptis chinensis</name>
    <dbReference type="NCBI Taxonomy" id="261450"/>
    <lineage>
        <taxon>Eukaryota</taxon>
        <taxon>Viridiplantae</taxon>
        <taxon>Streptophyta</taxon>
        <taxon>Embryophyta</taxon>
        <taxon>Tracheophyta</taxon>
        <taxon>Spermatophyta</taxon>
        <taxon>Magnoliopsida</taxon>
        <taxon>Ranunculales</taxon>
        <taxon>Ranunculaceae</taxon>
        <taxon>Coptidoideae</taxon>
        <taxon>Coptis</taxon>
    </lineage>
</organism>
<dbReference type="Proteomes" id="UP000631114">
    <property type="component" value="Unassembled WGS sequence"/>
</dbReference>
<proteinExistence type="predicted"/>
<gene>
    <name evidence="1" type="ORF">IFM89_015664</name>
</gene>
<protein>
    <submittedName>
        <fullName evidence="1">Uncharacterized protein</fullName>
    </submittedName>
</protein>
<dbReference type="OrthoDB" id="10265862at2759"/>
<reference evidence="1 2" key="1">
    <citation type="submission" date="2020-10" db="EMBL/GenBank/DDBJ databases">
        <title>The Coptis chinensis genome and diversification of protoberbering-type alkaloids.</title>
        <authorList>
            <person name="Wang B."/>
            <person name="Shu S."/>
            <person name="Song C."/>
            <person name="Liu Y."/>
        </authorList>
    </citation>
    <scope>NUCLEOTIDE SEQUENCE [LARGE SCALE GENOMIC DNA]</scope>
    <source>
        <strain evidence="1">HL-2020</strain>
        <tissue evidence="1">Leaf</tissue>
    </source>
</reference>
<name>A0A835M512_9MAGN</name>